<dbReference type="Proteomes" id="UP000238982">
    <property type="component" value="Unassembled WGS sequence"/>
</dbReference>
<proteinExistence type="predicted"/>
<organism evidence="1 2">
    <name type="scientific">Burkholderia multivorans</name>
    <dbReference type="NCBI Taxonomy" id="87883"/>
    <lineage>
        <taxon>Bacteria</taxon>
        <taxon>Pseudomonadati</taxon>
        <taxon>Pseudomonadota</taxon>
        <taxon>Betaproteobacteria</taxon>
        <taxon>Burkholderiales</taxon>
        <taxon>Burkholderiaceae</taxon>
        <taxon>Burkholderia</taxon>
        <taxon>Burkholderia cepacia complex</taxon>
    </lineage>
</organism>
<dbReference type="RefSeq" id="WP_105798786.1">
    <property type="nucleotide sequence ID" value="NZ_PVGH01000107.1"/>
</dbReference>
<name>A0A2S9MBS7_9BURK</name>
<dbReference type="AlphaFoldDB" id="A0A2S9MBS7"/>
<evidence type="ECO:0000313" key="2">
    <source>
        <dbReference type="Proteomes" id="UP000238982"/>
    </source>
</evidence>
<evidence type="ECO:0000313" key="1">
    <source>
        <dbReference type="EMBL" id="PRF54703.1"/>
    </source>
</evidence>
<evidence type="ECO:0008006" key="3">
    <source>
        <dbReference type="Google" id="ProtNLM"/>
    </source>
</evidence>
<accession>A0A2S9MBS7</accession>
<dbReference type="EMBL" id="PVGH01000107">
    <property type="protein sequence ID" value="PRF54703.1"/>
    <property type="molecule type" value="Genomic_DNA"/>
</dbReference>
<sequence>MTRCSHDVPLEQRCEKCTAEGLASLPKIAGEHAVRVTDVEIEYYPDHAKPRTESATFRHTKKEGHAAGLRCAISGQPAPEYHHLFCEWADSDAIDWATVRGIALGEIKEIPVLDPETDQPTKELYPAEESFIWLICKFVELRGFDWQAFDPAKPETFVDAMSNMLPLSAKFHRSPTHGIHHRSFPTFVFQAFPRKAGFVFTPDELVHHNQE</sequence>
<reference evidence="1 2" key="1">
    <citation type="submission" date="2018-03" db="EMBL/GenBank/DDBJ databases">
        <authorList>
            <person name="Keele B.F."/>
        </authorList>
    </citation>
    <scope>NUCLEOTIDE SEQUENCE [LARGE SCALE GENOMIC DNA]</scope>
    <source>
        <strain evidence="1 2">AU19729</strain>
    </source>
</reference>
<protein>
    <recommendedName>
        <fullName evidence="3">Bacteriophage protein</fullName>
    </recommendedName>
</protein>
<comment type="caution">
    <text evidence="1">The sequence shown here is derived from an EMBL/GenBank/DDBJ whole genome shotgun (WGS) entry which is preliminary data.</text>
</comment>
<gene>
    <name evidence="1" type="ORF">C6Q15_28525</name>
</gene>